<evidence type="ECO:0000256" key="1">
    <source>
        <dbReference type="ARBA" id="ARBA00009775"/>
    </source>
</evidence>
<organism evidence="11 12">
    <name type="scientific">Vitis vinifera</name>
    <name type="common">Grape</name>
    <dbReference type="NCBI Taxonomy" id="29760"/>
    <lineage>
        <taxon>Eukaryota</taxon>
        <taxon>Viridiplantae</taxon>
        <taxon>Streptophyta</taxon>
        <taxon>Embryophyta</taxon>
        <taxon>Tracheophyta</taxon>
        <taxon>Spermatophyta</taxon>
        <taxon>Magnoliopsida</taxon>
        <taxon>eudicotyledons</taxon>
        <taxon>Gunneridae</taxon>
        <taxon>Pentapetalae</taxon>
        <taxon>rosids</taxon>
        <taxon>Vitales</taxon>
        <taxon>Vitaceae</taxon>
        <taxon>Viteae</taxon>
        <taxon>Vitis</taxon>
    </lineage>
</organism>
<comment type="subcellular location">
    <subcellularLocation>
        <location evidence="9">Mitochondrion matrix</location>
    </subcellularLocation>
    <subcellularLocation>
        <location evidence="9">Nucleus</location>
    </subcellularLocation>
    <subcellularLocation>
        <location evidence="9">Cytoplasm</location>
    </subcellularLocation>
    <text evidence="9">Predominantly in the mitochondria and in the nucleus.</text>
</comment>
<evidence type="ECO:0000256" key="5">
    <source>
        <dbReference type="ARBA" id="ARBA00022691"/>
    </source>
</evidence>
<comment type="similarity">
    <text evidence="9">Belongs to the TRM5 / TYW2 family.</text>
</comment>
<dbReference type="PANTHER" id="PTHR23245">
    <property type="entry name" value="TRNA METHYLTRANSFERASE"/>
    <property type="match status" value="1"/>
</dbReference>
<accession>A0A438EIL1</accession>
<dbReference type="EMBL" id="QGNW01001279">
    <property type="protein sequence ID" value="RVW47518.1"/>
    <property type="molecule type" value="Genomic_DNA"/>
</dbReference>
<feature type="binding site" evidence="9">
    <location>
        <begin position="305"/>
        <end position="306"/>
    </location>
    <ligand>
        <name>S-adenosyl-L-methionine</name>
        <dbReference type="ChEBI" id="CHEBI:59789"/>
    </ligand>
</feature>
<dbReference type="InterPro" id="IPR030382">
    <property type="entry name" value="MeTrfase_TRM5/TYW2"/>
</dbReference>
<comment type="similarity">
    <text evidence="1">Belongs to the class I-like SAM-binding methyltransferase superfamily. TRM5/TYW2 family.</text>
</comment>
<feature type="binding site" evidence="9">
    <location>
        <position position="267"/>
    </location>
    <ligand>
        <name>S-adenosyl-L-methionine</name>
        <dbReference type="ChEBI" id="CHEBI:59789"/>
    </ligand>
</feature>
<dbReference type="GO" id="GO:0005634">
    <property type="term" value="C:nucleus"/>
    <property type="evidence" value="ECO:0007669"/>
    <property type="project" value="UniProtKB-SubCell"/>
</dbReference>
<dbReference type="GO" id="GO:0005759">
    <property type="term" value="C:mitochondrial matrix"/>
    <property type="evidence" value="ECO:0007669"/>
    <property type="project" value="UniProtKB-SubCell"/>
</dbReference>
<dbReference type="Proteomes" id="UP000288805">
    <property type="component" value="Unassembled WGS sequence"/>
</dbReference>
<comment type="caution">
    <text evidence="11">The sequence shown here is derived from an EMBL/GenBank/DDBJ whole genome shotgun (WGS) entry which is preliminary data.</text>
</comment>
<proteinExistence type="inferred from homology"/>
<dbReference type="GO" id="GO:0052906">
    <property type="term" value="F:tRNA (guanine(37)-N1)-methyltransferase activity"/>
    <property type="evidence" value="ECO:0007669"/>
    <property type="project" value="UniProtKB-UniRule"/>
</dbReference>
<reference evidence="11 12" key="1">
    <citation type="journal article" date="2018" name="PLoS Genet.">
        <title>Population sequencing reveals clonal diversity and ancestral inbreeding in the grapevine cultivar Chardonnay.</title>
        <authorList>
            <person name="Roach M.J."/>
            <person name="Johnson D.L."/>
            <person name="Bohlmann J."/>
            <person name="van Vuuren H.J."/>
            <person name="Jones S.J."/>
            <person name="Pretorius I.S."/>
            <person name="Schmidt S.A."/>
            <person name="Borneman A.R."/>
        </authorList>
    </citation>
    <scope>NUCLEOTIDE SEQUENCE [LARGE SCALE GENOMIC DNA]</scope>
    <source>
        <strain evidence="12">cv. Chardonnay</strain>
        <tissue evidence="11">Leaf</tissue>
    </source>
</reference>
<dbReference type="InterPro" id="IPR025792">
    <property type="entry name" value="tRNA_Gua_MeTrfase_euk"/>
</dbReference>
<evidence type="ECO:0000256" key="7">
    <source>
        <dbReference type="ARBA" id="ARBA00023128"/>
    </source>
</evidence>
<evidence type="ECO:0000313" key="11">
    <source>
        <dbReference type="EMBL" id="RVW47518.1"/>
    </source>
</evidence>
<sequence>MLLDESKFDLQLKLWALRIPSQLCKVASRILNGLDWTEFVAMKLRILVLSFTDFINVNFAKYLLDKPRVKPITEDPTCETNRYIILSERIKNPDLSDIPEDKRDELKVLCKIEVVPYSLTLGYSYWSADHVLKQILPDGVEKDFFFMSCFFALLCGHIAHLNITGELLPYKDVIAKVIYDVAHFTCIIALLLLTGTAALCTCLNHKNYPRIKTVVNKVGTITNEFRVPKFEILVGKDDMVTEVKQYRATFKLDYSLVYWNSRLEHEHMRLVSQFRPGQIICDMFSGVGPFAIPAAQKGCLVYANDLNPDSIRYLKINAKINKVDDNIWAYNMDARKFISQLMEVPVHEILPEPDVPVLKATEECSIQANVQTESQNGGLTVEAIGVHSDDSSNMDGIEGSCTVADDTVAAVKKHSGSCEEENGTYDNATVSVVGRRKDRMNKRMRGSESSSNIKPWEHVDHVIMNLPASAIQFLDAFRGLIQRKYWKGSLPWIHCYCFIRANETNEMIISIAMPGNMIYYYGSSIPYAKASPSIGNFFANYPKMIICAMHLTPESCCEVVAVDHAVTAVTAPKRIQLRYIEAETALNASIQEPILHRAMFCLSFRLSEEACFKEDATKSLLDSSGDL</sequence>
<evidence type="ECO:0000256" key="2">
    <source>
        <dbReference type="ARBA" id="ARBA00022490"/>
    </source>
</evidence>
<dbReference type="EC" id="2.1.1.228" evidence="9"/>
<evidence type="ECO:0000256" key="9">
    <source>
        <dbReference type="HAMAP-Rule" id="MF_03152"/>
    </source>
</evidence>
<dbReference type="SUPFAM" id="SSF53335">
    <property type="entry name" value="S-adenosyl-L-methionine-dependent methyltransferases"/>
    <property type="match status" value="1"/>
</dbReference>
<feature type="binding site" evidence="9">
    <location>
        <begin position="333"/>
        <end position="334"/>
    </location>
    <ligand>
        <name>S-adenosyl-L-methionine</name>
        <dbReference type="ChEBI" id="CHEBI:59789"/>
    </ligand>
</feature>
<dbReference type="PROSITE" id="PS51684">
    <property type="entry name" value="SAM_MT_TRM5_TYW2"/>
    <property type="match status" value="1"/>
</dbReference>
<evidence type="ECO:0000256" key="4">
    <source>
        <dbReference type="ARBA" id="ARBA00022679"/>
    </source>
</evidence>
<name>A0A438EIL1_VITVI</name>
<evidence type="ECO:0000256" key="6">
    <source>
        <dbReference type="ARBA" id="ARBA00022694"/>
    </source>
</evidence>
<dbReference type="Pfam" id="PF02475">
    <property type="entry name" value="TRM5-TYW2_MTfase"/>
    <property type="match status" value="1"/>
</dbReference>
<evidence type="ECO:0000259" key="10">
    <source>
        <dbReference type="PROSITE" id="PS51684"/>
    </source>
</evidence>
<evidence type="ECO:0000256" key="3">
    <source>
        <dbReference type="ARBA" id="ARBA00022603"/>
    </source>
</evidence>
<dbReference type="AlphaFoldDB" id="A0A438EIL1"/>
<dbReference type="HAMAP" id="MF_03152">
    <property type="entry name" value="TRM5"/>
    <property type="match status" value="1"/>
</dbReference>
<keyword evidence="7 9" id="KW-0496">Mitochondrion</keyword>
<keyword evidence="8 9" id="KW-0539">Nucleus</keyword>
<comment type="function">
    <text evidence="9">Specifically methylates the N1 position of guanosine-37 in various cytoplasmic and mitochondrial tRNAs. Methylation is not dependent on the nature of the nucleoside 5' of the target nucleoside. This is the first step in the biosynthesis of wybutosine (yW), a modified base adjacent to the anticodon of tRNAs and required for accurate decoding.</text>
</comment>
<feature type="domain" description="SAM-dependent methyltransferase TRM5/TYW2-type" evidence="10">
    <location>
        <begin position="151"/>
        <end position="608"/>
    </location>
</feature>
<feature type="binding site" evidence="9">
    <location>
        <position position="465"/>
    </location>
    <ligand>
        <name>S-adenosyl-L-methionine</name>
        <dbReference type="ChEBI" id="CHEBI:59789"/>
    </ligand>
</feature>
<evidence type="ECO:0000313" key="12">
    <source>
        <dbReference type="Proteomes" id="UP000288805"/>
    </source>
</evidence>
<keyword evidence="6 9" id="KW-0819">tRNA processing</keyword>
<dbReference type="InterPro" id="IPR056743">
    <property type="entry name" value="TRM5-TYW2-like_MTfase"/>
</dbReference>
<keyword evidence="3 9" id="KW-0489">Methyltransferase</keyword>
<comment type="subunit">
    <text evidence="9">Monomer.</text>
</comment>
<dbReference type="Gene3D" id="3.30.300.110">
    <property type="entry name" value="Met-10+ protein-like domains"/>
    <property type="match status" value="1"/>
</dbReference>
<keyword evidence="5 9" id="KW-0949">S-adenosyl-L-methionine</keyword>
<dbReference type="Gene3D" id="3.40.50.150">
    <property type="entry name" value="Vaccinia Virus protein VP39"/>
    <property type="match status" value="1"/>
</dbReference>
<comment type="catalytic activity">
    <reaction evidence="9">
        <text>guanosine(37) in tRNA + S-adenosyl-L-methionine = N(1)-methylguanosine(37) in tRNA + S-adenosyl-L-homocysteine + H(+)</text>
        <dbReference type="Rhea" id="RHEA:36899"/>
        <dbReference type="Rhea" id="RHEA-COMP:10145"/>
        <dbReference type="Rhea" id="RHEA-COMP:10147"/>
        <dbReference type="ChEBI" id="CHEBI:15378"/>
        <dbReference type="ChEBI" id="CHEBI:57856"/>
        <dbReference type="ChEBI" id="CHEBI:59789"/>
        <dbReference type="ChEBI" id="CHEBI:73542"/>
        <dbReference type="ChEBI" id="CHEBI:74269"/>
        <dbReference type="EC" id="2.1.1.228"/>
    </reaction>
</comment>
<keyword evidence="2 9" id="KW-0963">Cytoplasm</keyword>
<dbReference type="PANTHER" id="PTHR23245:SF36">
    <property type="entry name" value="TRNA (GUANINE(37)-N1)-METHYLTRANSFERASE"/>
    <property type="match status" value="1"/>
</dbReference>
<protein>
    <recommendedName>
        <fullName evidence="9">tRNA (guanine(37)-N1)-methyltransferase</fullName>
        <ecNumber evidence="9">2.1.1.228</ecNumber>
    </recommendedName>
    <alternativeName>
        <fullName evidence="9">M1G-methyltransferase</fullName>
    </alternativeName>
    <alternativeName>
        <fullName evidence="9">tRNA [GM37] methyltransferase</fullName>
    </alternativeName>
    <alternativeName>
        <fullName evidence="9">tRNA methyltransferase 5 homolog</fullName>
    </alternativeName>
</protein>
<dbReference type="InterPro" id="IPR029063">
    <property type="entry name" value="SAM-dependent_MTases_sf"/>
</dbReference>
<evidence type="ECO:0000256" key="8">
    <source>
        <dbReference type="ARBA" id="ARBA00023242"/>
    </source>
</evidence>
<dbReference type="GO" id="GO:0030488">
    <property type="term" value="P:tRNA methylation"/>
    <property type="evidence" value="ECO:0007669"/>
    <property type="project" value="UniProtKB-UniRule"/>
</dbReference>
<gene>
    <name evidence="11" type="primary">VIT_11s0016g04350_0</name>
    <name evidence="11" type="ORF">CK203_073698</name>
</gene>
<keyword evidence="4 9" id="KW-0808">Transferase</keyword>